<dbReference type="SUPFAM" id="SSF52777">
    <property type="entry name" value="CoA-dependent acyltransferases"/>
    <property type="match status" value="1"/>
</dbReference>
<evidence type="ECO:0000256" key="6">
    <source>
        <dbReference type="ARBA" id="ARBA00022679"/>
    </source>
</evidence>
<keyword evidence="7 10" id="KW-0450">Lipoyl</keyword>
<organism evidence="14 15">
    <name type="scientific">Paracoccus sulfuroxidans</name>
    <dbReference type="NCBI Taxonomy" id="384678"/>
    <lineage>
        <taxon>Bacteria</taxon>
        <taxon>Pseudomonadati</taxon>
        <taxon>Pseudomonadota</taxon>
        <taxon>Alphaproteobacteria</taxon>
        <taxon>Rhodobacterales</taxon>
        <taxon>Paracoccaceae</taxon>
        <taxon>Paracoccus</taxon>
    </lineage>
</organism>
<comment type="subunit">
    <text evidence="5">Forms a 24-polypeptide structural core with octahedral symmetry. Part of the 2-oxoglutarate dehydrogenase (OGDH) complex composed of E1 (2-oxoglutarate dehydrogenase), E2 (dihydrolipoamide succinyltransferase) and E3 (dihydrolipoamide dehydrogenase); the complex contains multiple copies of the three enzymatic components (E1, E2 and E3).</text>
</comment>
<dbReference type="InterPro" id="IPR050743">
    <property type="entry name" value="2-oxoacid_DH_E2_comp"/>
</dbReference>
<dbReference type="GO" id="GO:0005737">
    <property type="term" value="C:cytoplasm"/>
    <property type="evidence" value="ECO:0007669"/>
    <property type="project" value="TreeGrafter"/>
</dbReference>
<dbReference type="InterPro" id="IPR011053">
    <property type="entry name" value="Single_hybrid_motif"/>
</dbReference>
<accession>A0A562N718</accession>
<dbReference type="Gene3D" id="3.30.559.10">
    <property type="entry name" value="Chloramphenicol acetyltransferase-like domain"/>
    <property type="match status" value="1"/>
</dbReference>
<dbReference type="InterPro" id="IPR003016">
    <property type="entry name" value="2-oxoA_DH_lipoyl-BS"/>
</dbReference>
<name>A0A562N718_9RHOB</name>
<dbReference type="AlphaFoldDB" id="A0A562N718"/>
<evidence type="ECO:0000256" key="10">
    <source>
        <dbReference type="RuleBase" id="RU003423"/>
    </source>
</evidence>
<evidence type="ECO:0000256" key="2">
    <source>
        <dbReference type="ARBA" id="ARBA00004052"/>
    </source>
</evidence>
<feature type="region of interest" description="Disordered" evidence="11">
    <location>
        <begin position="86"/>
        <end position="142"/>
    </location>
</feature>
<evidence type="ECO:0000313" key="14">
    <source>
        <dbReference type="EMBL" id="TWI27947.1"/>
    </source>
</evidence>
<comment type="pathway">
    <text evidence="3">Amino-acid degradation; L-lysine degradation via saccharopine pathway; glutaryl-CoA from L-lysine: step 6/6.</text>
</comment>
<evidence type="ECO:0000256" key="9">
    <source>
        <dbReference type="ARBA" id="ARBA00052761"/>
    </source>
</evidence>
<evidence type="ECO:0000259" key="13">
    <source>
        <dbReference type="PROSITE" id="PS51826"/>
    </source>
</evidence>
<dbReference type="InterPro" id="IPR036625">
    <property type="entry name" value="E3-bd_dom_sf"/>
</dbReference>
<dbReference type="GO" id="GO:0004149">
    <property type="term" value="F:dihydrolipoyllysine-residue succinyltransferase activity"/>
    <property type="evidence" value="ECO:0007669"/>
    <property type="project" value="UniProtKB-EC"/>
</dbReference>
<feature type="compositionally biased region" description="Low complexity" evidence="11">
    <location>
        <begin position="86"/>
        <end position="123"/>
    </location>
</feature>
<comment type="function">
    <text evidence="2">E2 component of the 2-oxoglutarate dehydrogenase (OGDH) complex which catalyzes the second step in the conversion of 2-oxoglutarate to succinyl-CoA and CO(2).</text>
</comment>
<dbReference type="GO" id="GO:0016407">
    <property type="term" value="F:acetyltransferase activity"/>
    <property type="evidence" value="ECO:0007669"/>
    <property type="project" value="TreeGrafter"/>
</dbReference>
<dbReference type="PROSITE" id="PS51826">
    <property type="entry name" value="PSBD"/>
    <property type="match status" value="1"/>
</dbReference>
<dbReference type="PANTHER" id="PTHR43178">
    <property type="entry name" value="DIHYDROLIPOAMIDE ACETYLTRANSFERASE COMPONENT OF PYRUVATE DEHYDROGENASE COMPLEX"/>
    <property type="match status" value="1"/>
</dbReference>
<sequence>MGIHSIRMPDIGEGIAEAEIAEWLVQPDQLVREDEPLVAVMTDKATVEIPSPVSGKVIWRAGEAGDMLAVGAELIRLEVEGPGNMAEGAAPPAAPAEKPAAPEPAKAGPAKAEPAAKPAAAAPPRTPAPATTLRPEGERPVAAPSVRLRARDAGVDLRQVRGSGPSGRISHDDLAAFIATGGVTTTSSGPRADSTVEDIKVIGLRRRISENMARANQVPHITIVEEIDASALEDLRARVNAEGKGPKLTFLPFLARAMVRALREQPLLNAHYLADEGLIRRFGAINIGIAAQTPTGLMVPVLRHAEALGLREMATEIARLAQAARDGSARREELSGSTITITSLGPLGAIATTPILNVPEVAIVGVNRLAVRPFWNGTAFEPRKMMNISCSFDHRVIDGWDAAVFVQRLKNLLEAPAMIFVEA</sequence>
<gene>
    <name evidence="14" type="ORF">IQ24_03947</name>
</gene>
<dbReference type="Pfam" id="PF02817">
    <property type="entry name" value="E3_binding"/>
    <property type="match status" value="1"/>
</dbReference>
<dbReference type="GO" id="GO:0031405">
    <property type="term" value="F:lipoic acid binding"/>
    <property type="evidence" value="ECO:0007669"/>
    <property type="project" value="TreeGrafter"/>
</dbReference>
<protein>
    <recommendedName>
        <fullName evidence="10">Dihydrolipoamide acetyltransferase component of pyruvate dehydrogenase complex</fullName>
        <ecNumber evidence="10">2.3.1.-</ecNumber>
    </recommendedName>
</protein>
<feature type="domain" description="Peripheral subunit-binding (PSBD)" evidence="13">
    <location>
        <begin position="141"/>
        <end position="178"/>
    </location>
</feature>
<evidence type="ECO:0000256" key="5">
    <source>
        <dbReference type="ARBA" id="ARBA00011666"/>
    </source>
</evidence>
<feature type="domain" description="Lipoyl-binding" evidence="12">
    <location>
        <begin position="3"/>
        <end position="78"/>
    </location>
</feature>
<evidence type="ECO:0000259" key="12">
    <source>
        <dbReference type="PROSITE" id="PS50968"/>
    </source>
</evidence>
<reference evidence="14 15" key="1">
    <citation type="journal article" date="2015" name="Stand. Genomic Sci.">
        <title>Genomic Encyclopedia of Bacterial and Archaeal Type Strains, Phase III: the genomes of soil and plant-associated and newly described type strains.</title>
        <authorList>
            <person name="Whitman W.B."/>
            <person name="Woyke T."/>
            <person name="Klenk H.P."/>
            <person name="Zhou Y."/>
            <person name="Lilburn T.G."/>
            <person name="Beck B.J."/>
            <person name="De Vos P."/>
            <person name="Vandamme P."/>
            <person name="Eisen J.A."/>
            <person name="Garrity G."/>
            <person name="Hugenholtz P."/>
            <person name="Kyrpides N.C."/>
        </authorList>
    </citation>
    <scope>NUCLEOTIDE SEQUENCE [LARGE SCALE GENOMIC DNA]</scope>
    <source>
        <strain evidence="14 15">CGMCC 1.5364</strain>
    </source>
</reference>
<evidence type="ECO:0000256" key="4">
    <source>
        <dbReference type="ARBA" id="ARBA00007317"/>
    </source>
</evidence>
<dbReference type="PANTHER" id="PTHR43178:SF5">
    <property type="entry name" value="LIPOAMIDE ACYLTRANSFERASE COMPONENT OF BRANCHED-CHAIN ALPHA-KETO ACID DEHYDROGENASE COMPLEX, MITOCHONDRIAL"/>
    <property type="match status" value="1"/>
</dbReference>
<dbReference type="Gene3D" id="2.40.50.100">
    <property type="match status" value="1"/>
</dbReference>
<dbReference type="InterPro" id="IPR000089">
    <property type="entry name" value="Biotin_lipoyl"/>
</dbReference>
<dbReference type="PROSITE" id="PS00189">
    <property type="entry name" value="LIPOYL"/>
    <property type="match status" value="1"/>
</dbReference>
<comment type="caution">
    <text evidence="14">The sequence shown here is derived from an EMBL/GenBank/DDBJ whole genome shotgun (WGS) entry which is preliminary data.</text>
</comment>
<dbReference type="PROSITE" id="PS50968">
    <property type="entry name" value="BIOTINYL_LIPOYL"/>
    <property type="match status" value="1"/>
</dbReference>
<evidence type="ECO:0000256" key="3">
    <source>
        <dbReference type="ARBA" id="ARBA00005145"/>
    </source>
</evidence>
<proteinExistence type="inferred from homology"/>
<comment type="similarity">
    <text evidence="4 10">Belongs to the 2-oxoacid dehydrogenase family.</text>
</comment>
<evidence type="ECO:0000256" key="8">
    <source>
        <dbReference type="ARBA" id="ARBA00023315"/>
    </source>
</evidence>
<dbReference type="Pfam" id="PF00364">
    <property type="entry name" value="Biotin_lipoyl"/>
    <property type="match status" value="1"/>
</dbReference>
<dbReference type="SUPFAM" id="SSF51230">
    <property type="entry name" value="Single hybrid motif"/>
    <property type="match status" value="1"/>
</dbReference>
<comment type="cofactor">
    <cofactor evidence="1 10">
        <name>(R)-lipoate</name>
        <dbReference type="ChEBI" id="CHEBI:83088"/>
    </cofactor>
</comment>
<dbReference type="EC" id="2.3.1.-" evidence="10"/>
<comment type="catalytic activity">
    <reaction evidence="9">
        <text>N(6)-[(R)-dihydrolipoyl]-L-lysyl-[protein] + succinyl-CoA = N(6)-[(R)-S(8)-succinyldihydrolipoyl]-L-lysyl-[protein] + CoA</text>
        <dbReference type="Rhea" id="RHEA:15213"/>
        <dbReference type="Rhea" id="RHEA-COMP:10475"/>
        <dbReference type="Rhea" id="RHEA-COMP:20092"/>
        <dbReference type="ChEBI" id="CHEBI:57287"/>
        <dbReference type="ChEBI" id="CHEBI:57292"/>
        <dbReference type="ChEBI" id="CHEBI:83100"/>
        <dbReference type="ChEBI" id="CHEBI:83120"/>
        <dbReference type="EC" id="2.3.1.61"/>
    </reaction>
</comment>
<dbReference type="EMBL" id="VLKU01000018">
    <property type="protein sequence ID" value="TWI27947.1"/>
    <property type="molecule type" value="Genomic_DNA"/>
</dbReference>
<dbReference type="CDD" id="cd06849">
    <property type="entry name" value="lipoyl_domain"/>
    <property type="match status" value="1"/>
</dbReference>
<dbReference type="InterPro" id="IPR001078">
    <property type="entry name" value="2-oxoacid_DH_actylTfrase"/>
</dbReference>
<dbReference type="InterPro" id="IPR023213">
    <property type="entry name" value="CAT-like_dom_sf"/>
</dbReference>
<dbReference type="Gene3D" id="4.10.320.10">
    <property type="entry name" value="E3-binding domain"/>
    <property type="match status" value="1"/>
</dbReference>
<evidence type="ECO:0000313" key="15">
    <source>
        <dbReference type="Proteomes" id="UP000316225"/>
    </source>
</evidence>
<keyword evidence="6 10" id="KW-0808">Transferase</keyword>
<keyword evidence="15" id="KW-1185">Reference proteome</keyword>
<dbReference type="InterPro" id="IPR004167">
    <property type="entry name" value="PSBD"/>
</dbReference>
<dbReference type="Proteomes" id="UP000316225">
    <property type="component" value="Unassembled WGS sequence"/>
</dbReference>
<evidence type="ECO:0000256" key="1">
    <source>
        <dbReference type="ARBA" id="ARBA00001938"/>
    </source>
</evidence>
<dbReference type="FunFam" id="3.30.559.10:FF:000007">
    <property type="entry name" value="Dihydrolipoamide acetyltransferase component of pyruvate dehydrogenase complex"/>
    <property type="match status" value="1"/>
</dbReference>
<dbReference type="SUPFAM" id="SSF47005">
    <property type="entry name" value="Peripheral subunit-binding domain of 2-oxo acid dehydrogenase complex"/>
    <property type="match status" value="1"/>
</dbReference>
<keyword evidence="8 10" id="KW-0012">Acyltransferase</keyword>
<dbReference type="Pfam" id="PF00198">
    <property type="entry name" value="2-oxoacid_dh"/>
    <property type="match status" value="1"/>
</dbReference>
<dbReference type="OrthoDB" id="9805770at2"/>
<evidence type="ECO:0000256" key="7">
    <source>
        <dbReference type="ARBA" id="ARBA00022823"/>
    </source>
</evidence>
<dbReference type="RefSeq" id="WP_145400085.1">
    <property type="nucleotide sequence ID" value="NZ_VLKU01000018.1"/>
</dbReference>
<evidence type="ECO:0000256" key="11">
    <source>
        <dbReference type="SAM" id="MobiDB-lite"/>
    </source>
</evidence>